<organism evidence="2 3">
    <name type="scientific">Phytophthora cactorum</name>
    <dbReference type="NCBI Taxonomy" id="29920"/>
    <lineage>
        <taxon>Eukaryota</taxon>
        <taxon>Sar</taxon>
        <taxon>Stramenopiles</taxon>
        <taxon>Oomycota</taxon>
        <taxon>Peronosporomycetes</taxon>
        <taxon>Peronosporales</taxon>
        <taxon>Peronosporaceae</taxon>
        <taxon>Phytophthora</taxon>
    </lineage>
</organism>
<dbReference type="EMBL" id="JAENGZ010003107">
    <property type="protein sequence ID" value="KAG6942168.1"/>
    <property type="molecule type" value="Genomic_DNA"/>
</dbReference>
<accession>A0A8T1TME4</accession>
<feature type="non-terminal residue" evidence="2">
    <location>
        <position position="1"/>
    </location>
</feature>
<gene>
    <name evidence="2" type="ORF">JG687_00019217</name>
</gene>
<dbReference type="Proteomes" id="UP000688947">
    <property type="component" value="Unassembled WGS sequence"/>
</dbReference>
<evidence type="ECO:0000313" key="2">
    <source>
        <dbReference type="EMBL" id="KAG6942168.1"/>
    </source>
</evidence>
<dbReference type="AlphaFoldDB" id="A0A8T1TME4"/>
<name>A0A8T1TME4_9STRA</name>
<feature type="region of interest" description="Disordered" evidence="1">
    <location>
        <begin position="47"/>
        <end position="70"/>
    </location>
</feature>
<feature type="non-terminal residue" evidence="2">
    <location>
        <position position="70"/>
    </location>
</feature>
<evidence type="ECO:0000313" key="3">
    <source>
        <dbReference type="Proteomes" id="UP000688947"/>
    </source>
</evidence>
<comment type="caution">
    <text evidence="2">The sequence shown here is derived from an EMBL/GenBank/DDBJ whole genome shotgun (WGS) entry which is preliminary data.</text>
</comment>
<protein>
    <submittedName>
        <fullName evidence="2">Uncharacterized protein</fullName>
    </submittedName>
</protein>
<evidence type="ECO:0000256" key="1">
    <source>
        <dbReference type="SAM" id="MobiDB-lite"/>
    </source>
</evidence>
<reference evidence="2" key="1">
    <citation type="submission" date="2021-01" db="EMBL/GenBank/DDBJ databases">
        <title>Phytophthora aleatoria, a newly-described species from Pinus radiata is distinct from Phytophthora cactorum isolates based on comparative genomics.</title>
        <authorList>
            <person name="Mcdougal R."/>
            <person name="Panda P."/>
            <person name="Williams N."/>
            <person name="Studholme D.J."/>
        </authorList>
    </citation>
    <scope>NUCLEOTIDE SEQUENCE</scope>
    <source>
        <strain evidence="2">NZFS 3830</strain>
    </source>
</reference>
<proteinExistence type="predicted"/>
<sequence>LAEYNIARTASAARSLHSTIALRTEPIRTTVPQSPCVARELPHGVYLRSASPHGTPIGPNPTVGADRATI</sequence>